<evidence type="ECO:0000259" key="18">
    <source>
        <dbReference type="PROSITE" id="PS51387"/>
    </source>
</evidence>
<dbReference type="STRING" id="48709.A0A1D2N7I1"/>
<keyword evidence="12" id="KW-0411">Iron-sulfur</keyword>
<dbReference type="InterPro" id="IPR016169">
    <property type="entry name" value="FAD-bd_PCMH_sub2"/>
</dbReference>
<dbReference type="Gene3D" id="3.30.43.10">
    <property type="entry name" value="Uridine Diphospho-n-acetylenolpyruvylglucosamine Reductase, domain 2"/>
    <property type="match status" value="1"/>
</dbReference>
<dbReference type="GO" id="GO:0004854">
    <property type="term" value="F:xanthine dehydrogenase activity"/>
    <property type="evidence" value="ECO:0007669"/>
    <property type="project" value="UniProtKB-EC"/>
</dbReference>
<keyword evidence="10" id="KW-0560">Oxidoreductase</keyword>
<evidence type="ECO:0000256" key="14">
    <source>
        <dbReference type="ARBA" id="ARBA00023140"/>
    </source>
</evidence>
<comment type="catalytic activity">
    <reaction evidence="17">
        <text>hypoxanthine + NAD(+) + H2O = xanthine + NADH + H(+)</text>
        <dbReference type="Rhea" id="RHEA:24670"/>
        <dbReference type="ChEBI" id="CHEBI:15377"/>
        <dbReference type="ChEBI" id="CHEBI:15378"/>
        <dbReference type="ChEBI" id="CHEBI:17368"/>
        <dbReference type="ChEBI" id="CHEBI:17712"/>
        <dbReference type="ChEBI" id="CHEBI:57540"/>
        <dbReference type="ChEBI" id="CHEBI:57945"/>
        <dbReference type="EC" id="1.17.1.4"/>
    </reaction>
</comment>
<evidence type="ECO:0000256" key="7">
    <source>
        <dbReference type="ARBA" id="ARBA00022714"/>
    </source>
</evidence>
<dbReference type="FunFam" id="3.30.43.10:FF:000001">
    <property type="entry name" value="Xanthine dehydrogenase/oxidase"/>
    <property type="match status" value="1"/>
</dbReference>
<feature type="domain" description="FAD-binding PCMH-type" evidence="18">
    <location>
        <begin position="222"/>
        <end position="400"/>
    </location>
</feature>
<evidence type="ECO:0000256" key="8">
    <source>
        <dbReference type="ARBA" id="ARBA00022723"/>
    </source>
</evidence>
<dbReference type="InterPro" id="IPR002888">
    <property type="entry name" value="2Fe-2S-bd"/>
</dbReference>
<dbReference type="InterPro" id="IPR006058">
    <property type="entry name" value="2Fe2S_fd_BS"/>
</dbReference>
<name>A0A1D2N7I1_ORCCI</name>
<comment type="catalytic activity">
    <reaction evidence="16">
        <text>xanthine + NAD(+) + H2O = urate + NADH + H(+)</text>
        <dbReference type="Rhea" id="RHEA:16669"/>
        <dbReference type="ChEBI" id="CHEBI:15377"/>
        <dbReference type="ChEBI" id="CHEBI:15378"/>
        <dbReference type="ChEBI" id="CHEBI:17712"/>
        <dbReference type="ChEBI" id="CHEBI:17775"/>
        <dbReference type="ChEBI" id="CHEBI:57540"/>
        <dbReference type="ChEBI" id="CHEBI:57945"/>
        <dbReference type="EC" id="1.17.1.4"/>
    </reaction>
</comment>
<dbReference type="FunFam" id="3.30.465.10:FF:000004">
    <property type="entry name" value="Xanthine dehydrogenase/oxidase"/>
    <property type="match status" value="1"/>
</dbReference>
<dbReference type="FunFam" id="1.10.150.120:FF:000001">
    <property type="entry name" value="Aldehyde oxidase 1"/>
    <property type="match status" value="1"/>
</dbReference>
<evidence type="ECO:0000256" key="11">
    <source>
        <dbReference type="ARBA" id="ARBA00023004"/>
    </source>
</evidence>
<dbReference type="GO" id="GO:0005777">
    <property type="term" value="C:peroxisome"/>
    <property type="evidence" value="ECO:0007669"/>
    <property type="project" value="UniProtKB-SubCell"/>
</dbReference>
<dbReference type="Pfam" id="PF00941">
    <property type="entry name" value="FAD_binding_5"/>
    <property type="match status" value="1"/>
</dbReference>
<dbReference type="InterPro" id="IPR036884">
    <property type="entry name" value="2Fe-2S-bd_dom_sf"/>
</dbReference>
<dbReference type="SUPFAM" id="SSF54292">
    <property type="entry name" value="2Fe-2S ferredoxin-like"/>
    <property type="match status" value="1"/>
</dbReference>
<comment type="cofactor">
    <cofactor evidence="1">
        <name>Mo-molybdopterin</name>
        <dbReference type="ChEBI" id="CHEBI:71302"/>
    </cofactor>
</comment>
<evidence type="ECO:0000313" key="19">
    <source>
        <dbReference type="EMBL" id="ODN01214.1"/>
    </source>
</evidence>
<evidence type="ECO:0000256" key="16">
    <source>
        <dbReference type="ARBA" id="ARBA00049017"/>
    </source>
</evidence>
<dbReference type="GO" id="GO:0051537">
    <property type="term" value="F:2 iron, 2 sulfur cluster binding"/>
    <property type="evidence" value="ECO:0007669"/>
    <property type="project" value="UniProtKB-KW"/>
</dbReference>
<dbReference type="FunFam" id="3.10.20.30:FF:000012">
    <property type="entry name" value="Xanthine dehydrogenase/oxidase"/>
    <property type="match status" value="1"/>
</dbReference>
<dbReference type="CDD" id="cd00207">
    <property type="entry name" value="fer2"/>
    <property type="match status" value="1"/>
</dbReference>
<dbReference type="PROSITE" id="PS51387">
    <property type="entry name" value="FAD_PCMH"/>
    <property type="match status" value="1"/>
</dbReference>
<dbReference type="Gene3D" id="1.10.150.120">
    <property type="entry name" value="[2Fe-2S]-binding domain"/>
    <property type="match status" value="1"/>
</dbReference>
<dbReference type="SUPFAM" id="SSF56176">
    <property type="entry name" value="FAD-binding/transporter-associated domain-like"/>
    <property type="match status" value="1"/>
</dbReference>
<keyword evidence="9" id="KW-0274">FAD</keyword>
<keyword evidence="20" id="KW-1185">Reference proteome</keyword>
<evidence type="ECO:0000256" key="13">
    <source>
        <dbReference type="ARBA" id="ARBA00023027"/>
    </source>
</evidence>
<dbReference type="OMA" id="CYKLSKR"/>
<comment type="caution">
    <text evidence="19">The sequence shown here is derived from an EMBL/GenBank/DDBJ whole genome shotgun (WGS) entry which is preliminary data.</text>
</comment>
<protein>
    <recommendedName>
        <fullName evidence="5">xanthine dehydrogenase</fullName>
        <ecNumber evidence="5">1.17.1.4</ecNumber>
    </recommendedName>
</protein>
<keyword evidence="8" id="KW-0479">Metal-binding</keyword>
<evidence type="ECO:0000256" key="12">
    <source>
        <dbReference type="ARBA" id="ARBA00023014"/>
    </source>
</evidence>
<dbReference type="PANTHER" id="PTHR45444">
    <property type="entry name" value="XANTHINE DEHYDROGENASE"/>
    <property type="match status" value="1"/>
</dbReference>
<evidence type="ECO:0000256" key="3">
    <source>
        <dbReference type="ARBA" id="ARBA00004275"/>
    </source>
</evidence>
<keyword evidence="11" id="KW-0408">Iron</keyword>
<dbReference type="InterPro" id="IPR036010">
    <property type="entry name" value="2Fe-2S_ferredoxin-like_sf"/>
</dbReference>
<dbReference type="InterPro" id="IPR016208">
    <property type="entry name" value="Ald_Oxase/xanthine_DH-like"/>
</dbReference>
<evidence type="ECO:0000256" key="17">
    <source>
        <dbReference type="ARBA" id="ARBA00049517"/>
    </source>
</evidence>
<dbReference type="Gene3D" id="3.10.20.30">
    <property type="match status" value="1"/>
</dbReference>
<gene>
    <name evidence="19" type="ORF">Ocin01_05486</name>
</gene>
<evidence type="ECO:0000256" key="10">
    <source>
        <dbReference type="ARBA" id="ARBA00023002"/>
    </source>
</evidence>
<reference evidence="19 20" key="1">
    <citation type="journal article" date="2016" name="Genome Biol. Evol.">
        <title>Gene Family Evolution Reflects Adaptation to Soil Environmental Stressors in the Genome of the Collembolan Orchesella cincta.</title>
        <authorList>
            <person name="Faddeeva-Vakhrusheva A."/>
            <person name="Derks M.F."/>
            <person name="Anvar S.Y."/>
            <person name="Agamennone V."/>
            <person name="Suring W."/>
            <person name="Smit S."/>
            <person name="van Straalen N.M."/>
            <person name="Roelofs D."/>
        </authorList>
    </citation>
    <scope>NUCLEOTIDE SEQUENCE [LARGE SCALE GENOMIC DNA]</scope>
    <source>
        <tissue evidence="19">Mixed pool</tissue>
    </source>
</reference>
<evidence type="ECO:0000256" key="15">
    <source>
        <dbReference type="ARBA" id="ARBA00034078"/>
    </source>
</evidence>
<comment type="similarity">
    <text evidence="4">Belongs to the xanthine dehydrogenase family.</text>
</comment>
<evidence type="ECO:0000256" key="6">
    <source>
        <dbReference type="ARBA" id="ARBA00022630"/>
    </source>
</evidence>
<dbReference type="InterPro" id="IPR016167">
    <property type="entry name" value="FAD-bd_PCMH_sub1"/>
</dbReference>
<keyword evidence="13" id="KW-0520">NAD</keyword>
<dbReference type="SUPFAM" id="SSF47741">
    <property type="entry name" value="CO dehydrogenase ISP C-domain like"/>
    <property type="match status" value="1"/>
</dbReference>
<dbReference type="PROSITE" id="PS00197">
    <property type="entry name" value="2FE2S_FER_1"/>
    <property type="match status" value="1"/>
</dbReference>
<evidence type="ECO:0000313" key="20">
    <source>
        <dbReference type="Proteomes" id="UP000094527"/>
    </source>
</evidence>
<dbReference type="InterPro" id="IPR001041">
    <property type="entry name" value="2Fe-2S_ferredoxin-type"/>
</dbReference>
<dbReference type="OrthoDB" id="8300278at2759"/>
<dbReference type="EMBL" id="LJIJ01000167">
    <property type="protein sequence ID" value="ODN01214.1"/>
    <property type="molecule type" value="Genomic_DNA"/>
</dbReference>
<evidence type="ECO:0000256" key="5">
    <source>
        <dbReference type="ARBA" id="ARBA00013123"/>
    </source>
</evidence>
<comment type="cofactor">
    <cofactor evidence="15">
        <name>[2Fe-2S] cluster</name>
        <dbReference type="ChEBI" id="CHEBI:190135"/>
    </cofactor>
</comment>
<evidence type="ECO:0000256" key="2">
    <source>
        <dbReference type="ARBA" id="ARBA00001974"/>
    </source>
</evidence>
<dbReference type="EC" id="1.17.1.4" evidence="5"/>
<keyword evidence="7" id="KW-0001">2Fe-2S</keyword>
<dbReference type="InterPro" id="IPR016166">
    <property type="entry name" value="FAD-bd_PCMH"/>
</dbReference>
<dbReference type="GO" id="GO:0071949">
    <property type="term" value="F:FAD binding"/>
    <property type="evidence" value="ECO:0007669"/>
    <property type="project" value="InterPro"/>
</dbReference>
<dbReference type="InterPro" id="IPR012675">
    <property type="entry name" value="Beta-grasp_dom_sf"/>
</dbReference>
<dbReference type="GO" id="GO:0005506">
    <property type="term" value="F:iron ion binding"/>
    <property type="evidence" value="ECO:0007669"/>
    <property type="project" value="InterPro"/>
</dbReference>
<sequence>MQKNPNPEWTLLYFLRFKLRLCGTKEACGEGGCGACTVLQAKFDESTGKIVNAAINACITPLCSTHGSAIITTEGIGSVKAGLHPVQERIAKSHGTQCGFCTPGFVMSMYALLRNNPEPTEQEMEDAFQGNLCRCTGYRTIMEGFKTFCKETAPSANGCCGGKGKNGGCCMDGFINDGESRTELADTLFDPSEFKKYDPKADIIFPSELQLNKNLRKQSLKFQGSDVTWLKPSSLEELLKIKQQHPNSKCVGGNTELGIEVKFKQQLYPVLIYISEIDELTQIQVCDNRLKIGSAVTLSRLQTFCKDLSSNSKRSYGTVLEALLEMLHWFAGQQIRNVATIAGNIITASPISDLIPVLMASGAVVNLRSLKGQTLYLYKYRIEPKLALYKFRLVASHTNT</sequence>
<comment type="cofactor">
    <cofactor evidence="2">
        <name>FAD</name>
        <dbReference type="ChEBI" id="CHEBI:57692"/>
    </cofactor>
</comment>
<dbReference type="InterPro" id="IPR002346">
    <property type="entry name" value="Mopterin_DH_FAD-bd"/>
</dbReference>
<evidence type="ECO:0000256" key="1">
    <source>
        <dbReference type="ARBA" id="ARBA00001924"/>
    </source>
</evidence>
<dbReference type="Gene3D" id="3.30.465.10">
    <property type="match status" value="1"/>
</dbReference>
<accession>A0A1D2N7I1</accession>
<dbReference type="Pfam" id="PF00111">
    <property type="entry name" value="Fer2"/>
    <property type="match status" value="1"/>
</dbReference>
<keyword evidence="6" id="KW-0285">Flavoprotein</keyword>
<dbReference type="InterPro" id="IPR036318">
    <property type="entry name" value="FAD-bd_PCMH-like_sf"/>
</dbReference>
<dbReference type="Pfam" id="PF01799">
    <property type="entry name" value="Fer2_2"/>
    <property type="match status" value="1"/>
</dbReference>
<dbReference type="PANTHER" id="PTHR45444:SF3">
    <property type="entry name" value="XANTHINE DEHYDROGENASE"/>
    <property type="match status" value="1"/>
</dbReference>
<proteinExistence type="inferred from homology"/>
<evidence type="ECO:0000256" key="4">
    <source>
        <dbReference type="ARBA" id="ARBA00006849"/>
    </source>
</evidence>
<dbReference type="AlphaFoldDB" id="A0A1D2N7I1"/>
<organism evidence="19 20">
    <name type="scientific">Orchesella cincta</name>
    <name type="common">Springtail</name>
    <name type="synonym">Podura cincta</name>
    <dbReference type="NCBI Taxonomy" id="48709"/>
    <lineage>
        <taxon>Eukaryota</taxon>
        <taxon>Metazoa</taxon>
        <taxon>Ecdysozoa</taxon>
        <taxon>Arthropoda</taxon>
        <taxon>Hexapoda</taxon>
        <taxon>Collembola</taxon>
        <taxon>Entomobryomorpha</taxon>
        <taxon>Entomobryoidea</taxon>
        <taxon>Orchesellidae</taxon>
        <taxon>Orchesellinae</taxon>
        <taxon>Orchesella</taxon>
    </lineage>
</organism>
<dbReference type="Proteomes" id="UP000094527">
    <property type="component" value="Unassembled WGS sequence"/>
</dbReference>
<keyword evidence="14" id="KW-0576">Peroxisome</keyword>
<comment type="subcellular location">
    <subcellularLocation>
        <location evidence="3">Peroxisome</location>
    </subcellularLocation>
</comment>
<evidence type="ECO:0000256" key="9">
    <source>
        <dbReference type="ARBA" id="ARBA00022827"/>
    </source>
</evidence>